<dbReference type="SUPFAM" id="SSF55681">
    <property type="entry name" value="Class II aaRS and biotin synthetases"/>
    <property type="match status" value="1"/>
</dbReference>
<keyword evidence="2 7" id="KW-0436">Ligase</keyword>
<comment type="subcellular location">
    <subcellularLocation>
        <location evidence="7">Cytoplasm</location>
    </subcellularLocation>
</comment>
<evidence type="ECO:0000256" key="7">
    <source>
        <dbReference type="HAMAP-Rule" id="MF_00044"/>
    </source>
</evidence>
<comment type="subunit">
    <text evidence="7">Homodimer.</text>
</comment>
<dbReference type="Pfam" id="PF00152">
    <property type="entry name" value="tRNA-synt_2"/>
    <property type="match status" value="1"/>
</dbReference>
<feature type="binding site" evidence="7">
    <location>
        <position position="171"/>
    </location>
    <ligand>
        <name>L-aspartate</name>
        <dbReference type="ChEBI" id="CHEBI:29991"/>
    </ligand>
</feature>
<comment type="similarity">
    <text evidence="1 7">Belongs to the class-II aminoacyl-tRNA synthetase family. Type 1 subfamily.</text>
</comment>
<comment type="catalytic activity">
    <reaction evidence="7">
        <text>tRNA(Asp) + L-aspartate + ATP = L-aspartyl-tRNA(Asp) + AMP + diphosphate</text>
        <dbReference type="Rhea" id="RHEA:19649"/>
        <dbReference type="Rhea" id="RHEA-COMP:9660"/>
        <dbReference type="Rhea" id="RHEA-COMP:9678"/>
        <dbReference type="ChEBI" id="CHEBI:29991"/>
        <dbReference type="ChEBI" id="CHEBI:30616"/>
        <dbReference type="ChEBI" id="CHEBI:33019"/>
        <dbReference type="ChEBI" id="CHEBI:78442"/>
        <dbReference type="ChEBI" id="CHEBI:78516"/>
        <dbReference type="ChEBI" id="CHEBI:456215"/>
        <dbReference type="EC" id="6.1.1.12"/>
    </reaction>
</comment>
<keyword evidence="10" id="KW-1185">Reference proteome</keyword>
<sequence length="610" mass="69865">MFRTHTCGELRIADVNKSVTLSGWVQAVRKFGSITFVDLRDRYGITQLLFSESLNEQLDANPLGREYVLQATGMVRERSNKNPNIPTGDIEVLVDSFTILNKSVTPPFTIQDDTDGGDDLRMKYRFLDLRRNAVKKNLELRYAVNRATREYLHQYNFMDIETPFLIKSTPEGARDFVVPSRMNPGEFYALPQSPQTFKQLLMVSGYDRYYQIVKCFRDEDLRADRQPEFTQIDCEMSFVHQEDVLEIFEGLIKYIFKTVKGIDYTEPVERMPWQEAMWQYGNDKPDTRFGMKLLNLKYPKHVFADKEDNAHLIEGANFQVFESAETVLAIAVPGCSEYTRKQLDELTEWVKRPQIGMKGLVYIKCNTDGTYKSSVDKFYSEERLKAIADAAGAKAGDLILVLAGTEALTRKAMSELRLEMGKRLGLRKSDEFKLLWVVDFPLFEYSEEDNRWVARHHPFTSPKPSDIEVMINNSPVIENPAEYLKHPYANIKANAYDMVLNGNEIGGGSIRIYQKELQQRMFEALGMDEQEQQHKFGFLLGAFEYGAPPHGGIAFGLDRLCSILGGSESIRDFIAFPKNNSGRDVMLDAPSAVDDKQLEELYIQLNLPKE</sequence>
<evidence type="ECO:0000256" key="3">
    <source>
        <dbReference type="ARBA" id="ARBA00022741"/>
    </source>
</evidence>
<dbReference type="InterPro" id="IPR004365">
    <property type="entry name" value="NA-bd_OB_tRNA"/>
</dbReference>
<feature type="domain" description="Aminoacyl-transfer RNA synthetases class-II family profile" evidence="8">
    <location>
        <begin position="138"/>
        <end position="577"/>
    </location>
</feature>
<feature type="region of interest" description="Aspartate" evidence="7">
    <location>
        <begin position="195"/>
        <end position="198"/>
    </location>
</feature>
<proteinExistence type="inferred from homology"/>
<dbReference type="PROSITE" id="PS50862">
    <property type="entry name" value="AA_TRNA_LIGASE_II"/>
    <property type="match status" value="1"/>
</dbReference>
<evidence type="ECO:0000313" key="9">
    <source>
        <dbReference type="EMBL" id="MEE6186669.1"/>
    </source>
</evidence>
<dbReference type="InterPro" id="IPR047090">
    <property type="entry name" value="AspRS_core"/>
</dbReference>
<gene>
    <name evidence="7 9" type="primary">aspS</name>
    <name evidence="9" type="ORF">V2H41_05220</name>
</gene>
<protein>
    <recommendedName>
        <fullName evidence="7">Aspartate--tRNA ligase</fullName>
        <ecNumber evidence="7">6.1.1.12</ecNumber>
    </recommendedName>
    <alternativeName>
        <fullName evidence="7">Aspartyl-tRNA synthetase</fullName>
        <shortName evidence="7">AspRS</shortName>
    </alternativeName>
</protein>
<reference evidence="9 10" key="1">
    <citation type="submission" date="2024-01" db="EMBL/GenBank/DDBJ databases">
        <title>Niabella digestum sp. nov., isolated from waste digestion system.</title>
        <authorList>
            <person name="Zhang L."/>
        </authorList>
    </citation>
    <scope>NUCLEOTIDE SEQUENCE [LARGE SCALE GENOMIC DNA]</scope>
    <source>
        <strain evidence="9 10">A18</strain>
    </source>
</reference>
<dbReference type="Pfam" id="PF01336">
    <property type="entry name" value="tRNA_anti-codon"/>
    <property type="match status" value="1"/>
</dbReference>
<dbReference type="NCBIfam" id="NF001750">
    <property type="entry name" value="PRK00476.1"/>
    <property type="match status" value="1"/>
</dbReference>
<comment type="function">
    <text evidence="7">Catalyzes the attachment of L-aspartate to tRNA(Asp) in a two-step reaction: L-aspartate is first activated by ATP to form Asp-AMP and then transferred to the acceptor end of tRNA(Asp).</text>
</comment>
<dbReference type="InterPro" id="IPR012340">
    <property type="entry name" value="NA-bd_OB-fold"/>
</dbReference>
<dbReference type="Gene3D" id="3.30.1360.30">
    <property type="entry name" value="GAD-like domain"/>
    <property type="match status" value="1"/>
</dbReference>
<feature type="binding site" evidence="7">
    <location>
        <begin position="556"/>
        <end position="559"/>
    </location>
    <ligand>
        <name>ATP</name>
        <dbReference type="ChEBI" id="CHEBI:30616"/>
    </ligand>
</feature>
<dbReference type="Pfam" id="PF02938">
    <property type="entry name" value="GAD"/>
    <property type="match status" value="1"/>
</dbReference>
<dbReference type="HAMAP" id="MF_00044">
    <property type="entry name" value="Asp_tRNA_synth_type1"/>
    <property type="match status" value="1"/>
</dbReference>
<dbReference type="InterPro" id="IPR047089">
    <property type="entry name" value="Asp-tRNA-ligase_1_N"/>
</dbReference>
<dbReference type="GO" id="GO:0004815">
    <property type="term" value="F:aspartate-tRNA ligase activity"/>
    <property type="evidence" value="ECO:0007669"/>
    <property type="project" value="UniProtKB-EC"/>
</dbReference>
<dbReference type="InterPro" id="IPR029351">
    <property type="entry name" value="GAD_dom"/>
</dbReference>
<feature type="binding site" evidence="7">
    <location>
        <position position="217"/>
    </location>
    <ligand>
        <name>L-aspartate</name>
        <dbReference type="ChEBI" id="CHEBI:29991"/>
    </ligand>
</feature>
<feature type="binding site" evidence="7">
    <location>
        <begin position="217"/>
        <end position="219"/>
    </location>
    <ligand>
        <name>ATP</name>
        <dbReference type="ChEBI" id="CHEBI:30616"/>
    </ligand>
</feature>
<dbReference type="CDD" id="cd04317">
    <property type="entry name" value="EcAspRS_like_N"/>
    <property type="match status" value="1"/>
</dbReference>
<dbReference type="PRINTS" id="PR01042">
    <property type="entry name" value="TRNASYNTHASP"/>
</dbReference>
<dbReference type="SUPFAM" id="SSF55261">
    <property type="entry name" value="GAD domain-like"/>
    <property type="match status" value="1"/>
</dbReference>
<comment type="caution">
    <text evidence="9">The sequence shown here is derived from an EMBL/GenBank/DDBJ whole genome shotgun (WGS) entry which is preliminary data.</text>
</comment>
<dbReference type="PANTHER" id="PTHR22594">
    <property type="entry name" value="ASPARTYL/LYSYL-TRNA SYNTHETASE"/>
    <property type="match status" value="1"/>
</dbReference>
<keyword evidence="3 7" id="KW-0547">Nucleotide-binding</keyword>
<dbReference type="InterPro" id="IPR004115">
    <property type="entry name" value="GAD-like_sf"/>
</dbReference>
<comment type="caution">
    <text evidence="7">Lacks conserved residue(s) required for the propagation of feature annotation.</text>
</comment>
<keyword evidence="4 7" id="KW-0067">ATP-binding</keyword>
<dbReference type="Gene3D" id="3.30.930.10">
    <property type="entry name" value="Bira Bifunctional Protein, Domain 2"/>
    <property type="match status" value="1"/>
</dbReference>
<dbReference type="NCBIfam" id="TIGR00459">
    <property type="entry name" value="aspS_bact"/>
    <property type="match status" value="1"/>
</dbReference>
<name>A0ABU7RF99_9BACT</name>
<evidence type="ECO:0000256" key="4">
    <source>
        <dbReference type="ARBA" id="ARBA00022840"/>
    </source>
</evidence>
<keyword evidence="5 7" id="KW-0648">Protein biosynthesis</keyword>
<feature type="binding site" evidence="7">
    <location>
        <position position="511"/>
    </location>
    <ligand>
        <name>L-aspartate</name>
        <dbReference type="ChEBI" id="CHEBI:29991"/>
    </ligand>
</feature>
<evidence type="ECO:0000256" key="6">
    <source>
        <dbReference type="ARBA" id="ARBA00023146"/>
    </source>
</evidence>
<dbReference type="Proteomes" id="UP001357452">
    <property type="component" value="Unassembled WGS sequence"/>
</dbReference>
<evidence type="ECO:0000259" key="8">
    <source>
        <dbReference type="PROSITE" id="PS50862"/>
    </source>
</evidence>
<dbReference type="InterPro" id="IPR045864">
    <property type="entry name" value="aa-tRNA-synth_II/BPL/LPL"/>
</dbReference>
<evidence type="ECO:0000256" key="2">
    <source>
        <dbReference type="ARBA" id="ARBA00022598"/>
    </source>
</evidence>
<dbReference type="CDD" id="cd00777">
    <property type="entry name" value="AspRS_core"/>
    <property type="match status" value="1"/>
</dbReference>
<feature type="binding site" evidence="7">
    <location>
        <position position="504"/>
    </location>
    <ligand>
        <name>ATP</name>
        <dbReference type="ChEBI" id="CHEBI:30616"/>
    </ligand>
</feature>
<dbReference type="InterPro" id="IPR006195">
    <property type="entry name" value="aa-tRNA-synth_II"/>
</dbReference>
<dbReference type="InterPro" id="IPR004364">
    <property type="entry name" value="Aa-tRNA-synt_II"/>
</dbReference>
<dbReference type="SUPFAM" id="SSF50249">
    <property type="entry name" value="Nucleic acid-binding proteins"/>
    <property type="match status" value="1"/>
</dbReference>
<feature type="binding site" evidence="7">
    <location>
        <position position="456"/>
    </location>
    <ligand>
        <name>L-aspartate</name>
        <dbReference type="ChEBI" id="CHEBI:29991"/>
    </ligand>
</feature>
<dbReference type="EMBL" id="JAZGLY010000002">
    <property type="protein sequence ID" value="MEE6186669.1"/>
    <property type="molecule type" value="Genomic_DNA"/>
</dbReference>
<keyword evidence="7" id="KW-0963">Cytoplasm</keyword>
<dbReference type="EC" id="6.1.1.12" evidence="7"/>
<dbReference type="InterPro" id="IPR002312">
    <property type="entry name" value="Asp/Asn-tRNA-synth_IIb"/>
</dbReference>
<dbReference type="PANTHER" id="PTHR22594:SF5">
    <property type="entry name" value="ASPARTATE--TRNA LIGASE, MITOCHONDRIAL"/>
    <property type="match status" value="1"/>
</dbReference>
<organism evidence="9 10">
    <name type="scientific">Niabella digestorum</name>
    <dbReference type="NCBI Taxonomy" id="3117701"/>
    <lineage>
        <taxon>Bacteria</taxon>
        <taxon>Pseudomonadati</taxon>
        <taxon>Bacteroidota</taxon>
        <taxon>Chitinophagia</taxon>
        <taxon>Chitinophagales</taxon>
        <taxon>Chitinophagaceae</taxon>
        <taxon>Niabella</taxon>
    </lineage>
</organism>
<evidence type="ECO:0000256" key="1">
    <source>
        <dbReference type="ARBA" id="ARBA00006303"/>
    </source>
</evidence>
<evidence type="ECO:0000256" key="5">
    <source>
        <dbReference type="ARBA" id="ARBA00022917"/>
    </source>
</evidence>
<feature type="binding site" evidence="7">
    <location>
        <position position="226"/>
    </location>
    <ligand>
        <name>ATP</name>
        <dbReference type="ChEBI" id="CHEBI:30616"/>
    </ligand>
</feature>
<keyword evidence="6 7" id="KW-0030">Aminoacyl-tRNA synthetase</keyword>
<dbReference type="InterPro" id="IPR004524">
    <property type="entry name" value="Asp-tRNA-ligase_1"/>
</dbReference>
<accession>A0ABU7RF99</accession>
<dbReference type="RefSeq" id="WP_330974076.1">
    <property type="nucleotide sequence ID" value="NZ_JAZGLY010000002.1"/>
</dbReference>
<dbReference type="Gene3D" id="2.40.50.140">
    <property type="entry name" value="Nucleic acid-binding proteins"/>
    <property type="match status" value="1"/>
</dbReference>
<evidence type="ECO:0000313" key="10">
    <source>
        <dbReference type="Proteomes" id="UP001357452"/>
    </source>
</evidence>